<name>A0AAE2R985_AGRVI</name>
<feature type="region of interest" description="Disordered" evidence="3">
    <location>
        <begin position="295"/>
        <end position="319"/>
    </location>
</feature>
<keyword evidence="5" id="KW-0378">Hydrolase</keyword>
<dbReference type="GO" id="GO:0046872">
    <property type="term" value="F:metal ion binding"/>
    <property type="evidence" value="ECO:0007669"/>
    <property type="project" value="UniProtKB-KW"/>
</dbReference>
<evidence type="ECO:0000256" key="2">
    <source>
        <dbReference type="ARBA" id="ARBA00022723"/>
    </source>
</evidence>
<dbReference type="RefSeq" id="WP_071205844.1">
    <property type="nucleotide sequence ID" value="NZ_CP118261.1"/>
</dbReference>
<feature type="compositionally biased region" description="Basic and acidic residues" evidence="3">
    <location>
        <begin position="295"/>
        <end position="304"/>
    </location>
</feature>
<evidence type="ECO:0000313" key="5">
    <source>
        <dbReference type="EMBL" id="MBF2714128.1"/>
    </source>
</evidence>
<evidence type="ECO:0000256" key="3">
    <source>
        <dbReference type="SAM" id="MobiDB-lite"/>
    </source>
</evidence>
<evidence type="ECO:0000256" key="1">
    <source>
        <dbReference type="ARBA" id="ARBA00010211"/>
    </source>
</evidence>
<dbReference type="SUPFAM" id="SSF56529">
    <property type="entry name" value="FAH"/>
    <property type="match status" value="1"/>
</dbReference>
<evidence type="ECO:0000313" key="6">
    <source>
        <dbReference type="Proteomes" id="UP000655037"/>
    </source>
</evidence>
<dbReference type="GO" id="GO:0016787">
    <property type="term" value="F:hydrolase activity"/>
    <property type="evidence" value="ECO:0007669"/>
    <property type="project" value="UniProtKB-KW"/>
</dbReference>
<comment type="caution">
    <text evidence="5">The sequence shown here is derived from an EMBL/GenBank/DDBJ whole genome shotgun (WGS) entry which is preliminary data.</text>
</comment>
<keyword evidence="2" id="KW-0479">Metal-binding</keyword>
<dbReference type="InterPro" id="IPR036663">
    <property type="entry name" value="Fumarylacetoacetase_C_sf"/>
</dbReference>
<dbReference type="InterPro" id="IPR011234">
    <property type="entry name" value="Fumarylacetoacetase-like_C"/>
</dbReference>
<dbReference type="PANTHER" id="PTHR42796">
    <property type="entry name" value="FUMARYLACETOACETATE HYDROLASE DOMAIN-CONTAINING PROTEIN 2A-RELATED"/>
    <property type="match status" value="1"/>
</dbReference>
<dbReference type="AlphaFoldDB" id="A0AAE2R985"/>
<dbReference type="Pfam" id="PF01557">
    <property type="entry name" value="FAA_hydrolase"/>
    <property type="match status" value="1"/>
</dbReference>
<dbReference type="PANTHER" id="PTHR42796:SF4">
    <property type="entry name" value="FUMARYLACETOACETATE HYDROLASE DOMAIN-CONTAINING PROTEIN 2A"/>
    <property type="match status" value="1"/>
</dbReference>
<dbReference type="Proteomes" id="UP000655037">
    <property type="component" value="Unassembled WGS sequence"/>
</dbReference>
<accession>A0AAE2R985</accession>
<dbReference type="EMBL" id="JACXXJ020000003">
    <property type="protein sequence ID" value="MBF2714128.1"/>
    <property type="molecule type" value="Genomic_DNA"/>
</dbReference>
<protein>
    <submittedName>
        <fullName evidence="5">Fumarylacetoacetate hydrolase family protein</fullName>
    </submittedName>
</protein>
<dbReference type="InterPro" id="IPR051121">
    <property type="entry name" value="FAH"/>
</dbReference>
<gene>
    <name evidence="5" type="ORF">IEI95_007620</name>
</gene>
<dbReference type="Gene3D" id="3.90.850.10">
    <property type="entry name" value="Fumarylacetoacetase-like, C-terminal domain"/>
    <property type="match status" value="1"/>
</dbReference>
<proteinExistence type="inferred from homology"/>
<sequence>MRLAYFDNTRLGVVVGNEIIDVSDAVLAQKVAVYPNEPGEAYIRPGDFGALIEHWDRFGPLLSEAARSGSGRPLSSVQLLAPVRRPINIDCLAMNFIEDGSGIPPAPINAFHKTAGAISGPGETMVLPDVPGSIFEAEAEMALIVGKRGYQVPASQAMEHVFGYVNLIDGSVRGLGPDRNNFYQMKSRDTFCTVGPYVVTKDEIADPQNLDVKLWNNGQLMQDFNTRDMAYRIERCVEFVSSVHTIEPGDIIALGTNHQGLHPLMDGDRIELEVKGLGRLTMDVMDELKRTWDRQTRAEHEKTGRPGFFGPQLTGKYAP</sequence>
<evidence type="ECO:0000259" key="4">
    <source>
        <dbReference type="Pfam" id="PF01557"/>
    </source>
</evidence>
<dbReference type="GO" id="GO:0044281">
    <property type="term" value="P:small molecule metabolic process"/>
    <property type="evidence" value="ECO:0007669"/>
    <property type="project" value="UniProtKB-ARBA"/>
</dbReference>
<feature type="domain" description="Fumarylacetoacetase-like C-terminal" evidence="4">
    <location>
        <begin position="107"/>
        <end position="284"/>
    </location>
</feature>
<comment type="similarity">
    <text evidence="1">Belongs to the FAH family.</text>
</comment>
<reference evidence="5" key="1">
    <citation type="submission" date="2020-11" db="EMBL/GenBank/DDBJ databases">
        <title>Agrobacterium vitis strain K377 genome.</title>
        <authorList>
            <person name="Xi H."/>
        </authorList>
    </citation>
    <scope>NUCLEOTIDE SEQUENCE</scope>
    <source>
        <strain evidence="5">K377</strain>
    </source>
</reference>
<organism evidence="5 6">
    <name type="scientific">Agrobacterium vitis</name>
    <name type="common">Rhizobium vitis</name>
    <dbReference type="NCBI Taxonomy" id="373"/>
    <lineage>
        <taxon>Bacteria</taxon>
        <taxon>Pseudomonadati</taxon>
        <taxon>Pseudomonadota</taxon>
        <taxon>Alphaproteobacteria</taxon>
        <taxon>Hyphomicrobiales</taxon>
        <taxon>Rhizobiaceae</taxon>
        <taxon>Rhizobium/Agrobacterium group</taxon>
        <taxon>Agrobacterium</taxon>
    </lineage>
</organism>